<dbReference type="AlphaFoldDB" id="A0A371HD13"/>
<accession>A0A371HD13</accession>
<dbReference type="EMBL" id="QJKJ01002933">
    <property type="protein sequence ID" value="RDY00686.1"/>
    <property type="molecule type" value="Genomic_DNA"/>
</dbReference>
<organism evidence="1 2">
    <name type="scientific">Mucuna pruriens</name>
    <name type="common">Velvet bean</name>
    <name type="synonym">Dolichos pruriens</name>
    <dbReference type="NCBI Taxonomy" id="157652"/>
    <lineage>
        <taxon>Eukaryota</taxon>
        <taxon>Viridiplantae</taxon>
        <taxon>Streptophyta</taxon>
        <taxon>Embryophyta</taxon>
        <taxon>Tracheophyta</taxon>
        <taxon>Spermatophyta</taxon>
        <taxon>Magnoliopsida</taxon>
        <taxon>eudicotyledons</taxon>
        <taxon>Gunneridae</taxon>
        <taxon>Pentapetalae</taxon>
        <taxon>rosids</taxon>
        <taxon>fabids</taxon>
        <taxon>Fabales</taxon>
        <taxon>Fabaceae</taxon>
        <taxon>Papilionoideae</taxon>
        <taxon>50 kb inversion clade</taxon>
        <taxon>NPAAA clade</taxon>
        <taxon>indigoferoid/millettioid clade</taxon>
        <taxon>Phaseoleae</taxon>
        <taxon>Mucuna</taxon>
    </lineage>
</organism>
<sequence>MCPTLQEIEPDSVESVGAIVSIESESREIYSLEIWICPKHVSSEVEQLSIASRIASQHYKSDVVNWFRNIRFQTILNAKGGVSALGPVNAESEPEADSQVQQQARIVPLAFPARTILARRFETNGDFLKMFRSVEINILLLNAIKQIPKYVKFLKELCMHKRKKLKGGVETGGVVLVLIKHEDDIIGYPVFSLFRAPLATIPLPMPC</sequence>
<evidence type="ECO:0000313" key="2">
    <source>
        <dbReference type="Proteomes" id="UP000257109"/>
    </source>
</evidence>
<proteinExistence type="predicted"/>
<name>A0A371HD13_MUCPR</name>
<comment type="caution">
    <text evidence="1">The sequence shown here is derived from an EMBL/GenBank/DDBJ whole genome shotgun (WGS) entry which is preliminary data.</text>
</comment>
<feature type="non-terminal residue" evidence="1">
    <location>
        <position position="1"/>
    </location>
</feature>
<dbReference type="Proteomes" id="UP000257109">
    <property type="component" value="Unassembled WGS sequence"/>
</dbReference>
<dbReference type="OrthoDB" id="1434404at2759"/>
<keyword evidence="2" id="KW-1185">Reference proteome</keyword>
<protein>
    <submittedName>
        <fullName evidence="1">Uncharacterized protein</fullName>
    </submittedName>
</protein>
<gene>
    <name evidence="1" type="ORF">CR513_16104</name>
</gene>
<evidence type="ECO:0000313" key="1">
    <source>
        <dbReference type="EMBL" id="RDY00686.1"/>
    </source>
</evidence>
<reference evidence="1" key="1">
    <citation type="submission" date="2018-05" db="EMBL/GenBank/DDBJ databases">
        <title>Draft genome of Mucuna pruriens seed.</title>
        <authorList>
            <person name="Nnadi N.E."/>
            <person name="Vos R."/>
            <person name="Hasami M.H."/>
            <person name="Devisetty U.K."/>
            <person name="Aguiy J.C."/>
        </authorList>
    </citation>
    <scope>NUCLEOTIDE SEQUENCE [LARGE SCALE GENOMIC DNA]</scope>
    <source>
        <strain evidence="1">JCA_2017</strain>
    </source>
</reference>